<evidence type="ECO:0000313" key="1">
    <source>
        <dbReference type="Proteomes" id="UP000694864"/>
    </source>
</evidence>
<evidence type="ECO:0000313" key="2">
    <source>
        <dbReference type="RefSeq" id="XP_010466619.1"/>
    </source>
</evidence>
<proteinExistence type="predicted"/>
<reference evidence="2" key="2">
    <citation type="submission" date="2025-08" db="UniProtKB">
        <authorList>
            <consortium name="RefSeq"/>
        </authorList>
    </citation>
    <scope>IDENTIFICATION</scope>
    <source>
        <tissue evidence="2">Leaf</tissue>
    </source>
</reference>
<dbReference type="GeneID" id="104746789"/>
<dbReference type="RefSeq" id="XP_010466619.1">
    <property type="nucleotide sequence ID" value="XM_010468317.2"/>
</dbReference>
<protein>
    <submittedName>
        <fullName evidence="2">Uncharacterized protein LOC104746789</fullName>
    </submittedName>
</protein>
<reference evidence="1" key="1">
    <citation type="journal article" date="2014" name="Nat. Commun.">
        <title>The emerging biofuel crop Camelina sativa retains a highly undifferentiated hexaploid genome structure.</title>
        <authorList>
            <person name="Kagale S."/>
            <person name="Koh C."/>
            <person name="Nixon J."/>
            <person name="Bollina V."/>
            <person name="Clarke W.E."/>
            <person name="Tuteja R."/>
            <person name="Spillane C."/>
            <person name="Robinson S.J."/>
            <person name="Links M.G."/>
            <person name="Clarke C."/>
            <person name="Higgins E.E."/>
            <person name="Huebert T."/>
            <person name="Sharpe A.G."/>
            <person name="Parkin I.A."/>
        </authorList>
    </citation>
    <scope>NUCLEOTIDE SEQUENCE [LARGE SCALE GENOMIC DNA]</scope>
    <source>
        <strain evidence="1">cv. DH55</strain>
    </source>
</reference>
<keyword evidence="1" id="KW-1185">Reference proteome</keyword>
<dbReference type="Proteomes" id="UP000694864">
    <property type="component" value="Chromosome 15"/>
</dbReference>
<accession>A0ABM0W732</accession>
<gene>
    <name evidence="2" type="primary">LOC104746789</name>
</gene>
<organism evidence="1 2">
    <name type="scientific">Camelina sativa</name>
    <name type="common">False flax</name>
    <name type="synonym">Myagrum sativum</name>
    <dbReference type="NCBI Taxonomy" id="90675"/>
    <lineage>
        <taxon>Eukaryota</taxon>
        <taxon>Viridiplantae</taxon>
        <taxon>Streptophyta</taxon>
        <taxon>Embryophyta</taxon>
        <taxon>Tracheophyta</taxon>
        <taxon>Spermatophyta</taxon>
        <taxon>Magnoliopsida</taxon>
        <taxon>eudicotyledons</taxon>
        <taxon>Gunneridae</taxon>
        <taxon>Pentapetalae</taxon>
        <taxon>rosids</taxon>
        <taxon>malvids</taxon>
        <taxon>Brassicales</taxon>
        <taxon>Brassicaceae</taxon>
        <taxon>Camelineae</taxon>
        <taxon>Camelina</taxon>
    </lineage>
</organism>
<sequence>MEKNLMKMKLMKSTFHLKRASETIVGEEVAEEIAKEVAEEVAEEIAKEVAEEVAVMPAGYMAQMHHERELMNRRKTINVIGRKDIQQTMVRKTSRIEALQASIALNSGGGGECSAGQMEHWKRELASCQRKV</sequence>
<name>A0ABM0W732_CAMSA</name>